<dbReference type="GO" id="GO:0001786">
    <property type="term" value="F:phosphatidylserine binding"/>
    <property type="evidence" value="ECO:0007669"/>
    <property type="project" value="TreeGrafter"/>
</dbReference>
<dbReference type="GO" id="GO:0005886">
    <property type="term" value="C:plasma membrane"/>
    <property type="evidence" value="ECO:0007669"/>
    <property type="project" value="TreeGrafter"/>
</dbReference>
<evidence type="ECO:0000256" key="1">
    <source>
        <dbReference type="ARBA" id="ARBA00007831"/>
    </source>
</evidence>
<evidence type="ECO:0000313" key="5">
    <source>
        <dbReference type="EnsemblMetazoa" id="XP_038050941.1"/>
    </source>
</evidence>
<comment type="domain">
    <text evidence="4">A pair of annexin repeats may form one binding site for calcium and phospholipid.</text>
</comment>
<protein>
    <recommendedName>
        <fullName evidence="4">Annexin</fullName>
    </recommendedName>
</protein>
<comment type="similarity">
    <text evidence="1 4">Belongs to the annexin family.</text>
</comment>
<dbReference type="SMART" id="SM00335">
    <property type="entry name" value="ANX"/>
    <property type="match status" value="4"/>
</dbReference>
<accession>A0A913ZIQ6</accession>
<keyword evidence="2 4" id="KW-0677">Repeat</keyword>
<dbReference type="FunFam" id="1.10.220.10:FF:000001">
    <property type="entry name" value="Annexin"/>
    <property type="match status" value="1"/>
</dbReference>
<keyword evidence="4" id="KW-0111">Calcium/phospholipid-binding</keyword>
<dbReference type="PROSITE" id="PS00223">
    <property type="entry name" value="ANNEXIN_1"/>
    <property type="match status" value="1"/>
</dbReference>
<dbReference type="InterPro" id="IPR018502">
    <property type="entry name" value="Annexin_repeat"/>
</dbReference>
<dbReference type="GO" id="GO:0012506">
    <property type="term" value="C:vesicle membrane"/>
    <property type="evidence" value="ECO:0007669"/>
    <property type="project" value="TreeGrafter"/>
</dbReference>
<dbReference type="InterPro" id="IPR001464">
    <property type="entry name" value="Annexin"/>
</dbReference>
<dbReference type="OMA" id="CEDTLIR"/>
<reference evidence="5" key="1">
    <citation type="submission" date="2022-11" db="UniProtKB">
        <authorList>
            <consortium name="EnsemblMetazoa"/>
        </authorList>
    </citation>
    <scope>IDENTIFICATION</scope>
</reference>
<dbReference type="InterPro" id="IPR018252">
    <property type="entry name" value="Annexin_repeat_CS"/>
</dbReference>
<name>A0A913ZIQ6_PATMI</name>
<dbReference type="GO" id="GO:0005509">
    <property type="term" value="F:calcium ion binding"/>
    <property type="evidence" value="ECO:0007669"/>
    <property type="project" value="InterPro"/>
</dbReference>
<dbReference type="AlphaFoldDB" id="A0A913ZIQ6"/>
<dbReference type="Proteomes" id="UP000887568">
    <property type="component" value="Unplaced"/>
</dbReference>
<sequence>MATPTKGGKVPPGQLKKIEGTIKPAEPFDMQADVAKLQKLLCSRPCEEALADLLTSRSSAQRQEIKQGYKAAAGKELMDDINKVLSSSKFKDVVVGLVDDSLQFAARCLYQAMKGMGTDEKALVDVLCTRARNVETTAIKETFQEMFGSGVEAMLKEETSEPFLKLLLTTAAATREEVPSADIETQAKADADALIKAGEGRTSGPRDDAKFIEILATRSLIQLNLATFKYYDQKSKKGGIEKYLASEKGDEVDGYMALVKTAKGELIQFYVDRLYAAMKGLGTDDNLIIRTLISRSEIDLANIKQEFQAKYGTTLENFIKDDTSGDYCYILLRILAGGPPAKA</sequence>
<dbReference type="PROSITE" id="PS51897">
    <property type="entry name" value="ANNEXIN_2"/>
    <property type="match status" value="3"/>
</dbReference>
<dbReference type="GO" id="GO:0005737">
    <property type="term" value="C:cytoplasm"/>
    <property type="evidence" value="ECO:0007669"/>
    <property type="project" value="TreeGrafter"/>
</dbReference>
<dbReference type="PANTHER" id="PTHR10502">
    <property type="entry name" value="ANNEXIN"/>
    <property type="match status" value="1"/>
</dbReference>
<dbReference type="GO" id="GO:0005634">
    <property type="term" value="C:nucleus"/>
    <property type="evidence" value="ECO:0007669"/>
    <property type="project" value="TreeGrafter"/>
</dbReference>
<keyword evidence="4" id="KW-0106">Calcium</keyword>
<organism evidence="5 6">
    <name type="scientific">Patiria miniata</name>
    <name type="common">Bat star</name>
    <name type="synonym">Asterina miniata</name>
    <dbReference type="NCBI Taxonomy" id="46514"/>
    <lineage>
        <taxon>Eukaryota</taxon>
        <taxon>Metazoa</taxon>
        <taxon>Echinodermata</taxon>
        <taxon>Eleutherozoa</taxon>
        <taxon>Asterozoa</taxon>
        <taxon>Asteroidea</taxon>
        <taxon>Valvatacea</taxon>
        <taxon>Valvatida</taxon>
        <taxon>Asterinidae</taxon>
        <taxon>Patiria</taxon>
    </lineage>
</organism>
<keyword evidence="3 4" id="KW-0041">Annexin</keyword>
<dbReference type="InterPro" id="IPR037104">
    <property type="entry name" value="Annexin_sf"/>
</dbReference>
<dbReference type="PANTHER" id="PTHR10502:SF233">
    <property type="entry name" value="ANNEXIN B9"/>
    <property type="match status" value="1"/>
</dbReference>
<dbReference type="GO" id="GO:0005544">
    <property type="term" value="F:calcium-dependent phospholipid binding"/>
    <property type="evidence" value="ECO:0007669"/>
    <property type="project" value="UniProtKB-KW"/>
</dbReference>
<dbReference type="Pfam" id="PF00191">
    <property type="entry name" value="Annexin"/>
    <property type="match status" value="3"/>
</dbReference>
<dbReference type="SUPFAM" id="SSF47874">
    <property type="entry name" value="Annexin"/>
    <property type="match status" value="1"/>
</dbReference>
<evidence type="ECO:0000313" key="6">
    <source>
        <dbReference type="Proteomes" id="UP000887568"/>
    </source>
</evidence>
<dbReference type="GO" id="GO:0032509">
    <property type="term" value="P:endosome transport via multivesicular body sorting pathway"/>
    <property type="evidence" value="ECO:0007669"/>
    <property type="project" value="TreeGrafter"/>
</dbReference>
<keyword evidence="6" id="KW-1185">Reference proteome</keyword>
<evidence type="ECO:0000256" key="2">
    <source>
        <dbReference type="ARBA" id="ARBA00022737"/>
    </source>
</evidence>
<dbReference type="OrthoDB" id="37886at2759"/>
<dbReference type="PRINTS" id="PR00196">
    <property type="entry name" value="ANNEXIN"/>
</dbReference>
<evidence type="ECO:0000256" key="4">
    <source>
        <dbReference type="RuleBase" id="RU003540"/>
    </source>
</evidence>
<dbReference type="RefSeq" id="XP_038050941.1">
    <property type="nucleotide sequence ID" value="XM_038195013.1"/>
</dbReference>
<dbReference type="Gene3D" id="1.10.220.10">
    <property type="entry name" value="Annexin"/>
    <property type="match status" value="4"/>
</dbReference>
<evidence type="ECO:0000256" key="3">
    <source>
        <dbReference type="ARBA" id="ARBA00023216"/>
    </source>
</evidence>
<proteinExistence type="inferred from homology"/>
<dbReference type="GeneID" id="119724104"/>
<dbReference type="EnsemblMetazoa" id="XM_038195013.1">
    <property type="protein sequence ID" value="XP_038050941.1"/>
    <property type="gene ID" value="LOC119724104"/>
</dbReference>